<dbReference type="PANTHER" id="PTHR11579:SF0">
    <property type="entry name" value="PROTEIN-L-ISOASPARTATE(D-ASPARTATE) O-METHYLTRANSFERASE"/>
    <property type="match status" value="1"/>
</dbReference>
<dbReference type="GO" id="GO:0032259">
    <property type="term" value="P:methylation"/>
    <property type="evidence" value="ECO:0007669"/>
    <property type="project" value="UniProtKB-KW"/>
</dbReference>
<keyword evidence="7" id="KW-0808">Transferase</keyword>
<organism evidence="12 13">
    <name type="scientific">Lipingzhangella rawalii</name>
    <dbReference type="NCBI Taxonomy" id="2055835"/>
    <lineage>
        <taxon>Bacteria</taxon>
        <taxon>Bacillati</taxon>
        <taxon>Actinomycetota</taxon>
        <taxon>Actinomycetes</taxon>
        <taxon>Streptosporangiales</taxon>
        <taxon>Nocardiopsidaceae</taxon>
        <taxon>Lipingzhangella</taxon>
    </lineage>
</organism>
<reference evidence="13" key="1">
    <citation type="submission" date="2023-07" db="EMBL/GenBank/DDBJ databases">
        <title>Novel species in the genus Lipingzhangella isolated from Sambhar Salt Lake.</title>
        <authorList>
            <person name="Jiya N."/>
            <person name="Kajale S."/>
            <person name="Sharma A."/>
        </authorList>
    </citation>
    <scope>NUCLEOTIDE SEQUENCE [LARGE SCALE GENOMIC DNA]</scope>
    <source>
        <strain evidence="13">LS1_29</strain>
    </source>
</reference>
<evidence type="ECO:0000313" key="12">
    <source>
        <dbReference type="EMBL" id="MDS1272686.1"/>
    </source>
</evidence>
<evidence type="ECO:0000256" key="10">
    <source>
        <dbReference type="ARBA" id="ARBA00031323"/>
    </source>
</evidence>
<dbReference type="EC" id="2.1.1.77" evidence="3"/>
<dbReference type="InterPro" id="IPR000682">
    <property type="entry name" value="PCMT"/>
</dbReference>
<comment type="caution">
    <text evidence="12">The sequence shown here is derived from an EMBL/GenBank/DDBJ whole genome shotgun (WGS) entry which is preliminary data.</text>
</comment>
<keyword evidence="6 12" id="KW-0489">Methyltransferase</keyword>
<protein>
    <recommendedName>
        <fullName evidence="4">Protein-L-isoaspartate O-methyltransferase</fullName>
        <ecNumber evidence="3">2.1.1.77</ecNumber>
    </recommendedName>
    <alternativeName>
        <fullName evidence="11">L-isoaspartyl protein carboxyl methyltransferase</fullName>
    </alternativeName>
    <alternativeName>
        <fullName evidence="9">Protein L-isoaspartyl methyltransferase</fullName>
    </alternativeName>
    <alternativeName>
        <fullName evidence="10">Protein-beta-aspartate methyltransferase</fullName>
    </alternativeName>
</protein>
<evidence type="ECO:0000313" key="13">
    <source>
        <dbReference type="Proteomes" id="UP001250214"/>
    </source>
</evidence>
<dbReference type="Gene3D" id="3.40.50.150">
    <property type="entry name" value="Vaccinia Virus protein VP39"/>
    <property type="match status" value="1"/>
</dbReference>
<dbReference type="Proteomes" id="UP001250214">
    <property type="component" value="Unassembled WGS sequence"/>
</dbReference>
<evidence type="ECO:0000256" key="6">
    <source>
        <dbReference type="ARBA" id="ARBA00022603"/>
    </source>
</evidence>
<keyword evidence="8" id="KW-0949">S-adenosyl-L-methionine</keyword>
<evidence type="ECO:0000256" key="5">
    <source>
        <dbReference type="ARBA" id="ARBA00022490"/>
    </source>
</evidence>
<keyword evidence="13" id="KW-1185">Reference proteome</keyword>
<evidence type="ECO:0000256" key="1">
    <source>
        <dbReference type="ARBA" id="ARBA00004496"/>
    </source>
</evidence>
<accession>A0ABU2HBL6</accession>
<dbReference type="CDD" id="cd02440">
    <property type="entry name" value="AdoMet_MTases"/>
    <property type="match status" value="1"/>
</dbReference>
<sequence length="376" mass="40901">MVEPEQDPLEEFAPNAEWAAALRAAPREWFVPERAWVPGVGVVDRQLATQEWRQAVQRDVALVTQIVDGDVELTTENVDRNPHRLTSSSSAPSLVFDMLRLLDPYPGDRVLEVGTGTGWTAALLSAYLGAQQVTSIEVDEQIAAQAKEHLDRAGFTPRLVVGDGTVGDPDGTPFDRIHVTCGVVTIPYTWVEQARPGGIIVVPWSPSVGMTNLRTRLTVTDGAAIGRFHRVCAFMPLRAQRDPFAPIRGEPRERSSAIDPRRIAAAGTAFEVALAGLLPGVSFSGGGSNPVDSTFRATLREWVSDSHAIAIQPPTGGTAEVRQRGPRNLWDELEAAFQAWVHLGEPALERLGLTVNTTGQHIWLDSPNNQLTEVTH</sequence>
<evidence type="ECO:0000256" key="2">
    <source>
        <dbReference type="ARBA" id="ARBA00005369"/>
    </source>
</evidence>
<dbReference type="PANTHER" id="PTHR11579">
    <property type="entry name" value="PROTEIN-L-ISOASPARTATE O-METHYLTRANSFERASE"/>
    <property type="match status" value="1"/>
</dbReference>
<dbReference type="RefSeq" id="WP_310914289.1">
    <property type="nucleotide sequence ID" value="NZ_JAVLVT010000027.1"/>
</dbReference>
<evidence type="ECO:0000256" key="3">
    <source>
        <dbReference type="ARBA" id="ARBA00011890"/>
    </source>
</evidence>
<proteinExistence type="inferred from homology"/>
<comment type="subcellular location">
    <subcellularLocation>
        <location evidence="1">Cytoplasm</location>
    </subcellularLocation>
</comment>
<evidence type="ECO:0000256" key="9">
    <source>
        <dbReference type="ARBA" id="ARBA00030757"/>
    </source>
</evidence>
<name>A0ABU2HBL6_9ACTN</name>
<comment type="similarity">
    <text evidence="2">Belongs to the methyltransferase superfamily. L-isoaspartyl/D-aspartyl protein methyltransferase family.</text>
</comment>
<gene>
    <name evidence="12" type="ORF">RIF23_20600</name>
</gene>
<dbReference type="GO" id="GO:0008168">
    <property type="term" value="F:methyltransferase activity"/>
    <property type="evidence" value="ECO:0007669"/>
    <property type="project" value="UniProtKB-KW"/>
</dbReference>
<evidence type="ECO:0000256" key="8">
    <source>
        <dbReference type="ARBA" id="ARBA00022691"/>
    </source>
</evidence>
<dbReference type="InterPro" id="IPR029063">
    <property type="entry name" value="SAM-dependent_MTases_sf"/>
</dbReference>
<evidence type="ECO:0000256" key="4">
    <source>
        <dbReference type="ARBA" id="ARBA00013346"/>
    </source>
</evidence>
<evidence type="ECO:0000256" key="7">
    <source>
        <dbReference type="ARBA" id="ARBA00022679"/>
    </source>
</evidence>
<dbReference type="Pfam" id="PF01135">
    <property type="entry name" value="PCMT"/>
    <property type="match status" value="1"/>
</dbReference>
<evidence type="ECO:0000256" key="11">
    <source>
        <dbReference type="ARBA" id="ARBA00031350"/>
    </source>
</evidence>
<keyword evidence="5" id="KW-0963">Cytoplasm</keyword>
<dbReference type="SUPFAM" id="SSF53335">
    <property type="entry name" value="S-adenosyl-L-methionine-dependent methyltransferases"/>
    <property type="match status" value="1"/>
</dbReference>
<dbReference type="EMBL" id="JAVLVT010000027">
    <property type="protein sequence ID" value="MDS1272686.1"/>
    <property type="molecule type" value="Genomic_DNA"/>
</dbReference>